<accession>A0A1W6ZWB8</accession>
<dbReference type="EMBL" id="CP021112">
    <property type="protein sequence ID" value="ARQ01606.1"/>
    <property type="molecule type" value="Genomic_DNA"/>
</dbReference>
<reference evidence="1 2" key="1">
    <citation type="submission" date="2017-05" db="EMBL/GenBank/DDBJ databases">
        <title>Full genome sequence of Pseudorhodoplanes sinuspersici.</title>
        <authorList>
            <person name="Dastgheib S.M.M."/>
            <person name="Shavandi M."/>
            <person name="Tirandaz H."/>
        </authorList>
    </citation>
    <scope>NUCLEOTIDE SEQUENCE [LARGE SCALE GENOMIC DNA]</scope>
    <source>
        <strain evidence="1 2">RIPI110</strain>
    </source>
</reference>
<dbReference type="RefSeq" id="WP_086089998.1">
    <property type="nucleotide sequence ID" value="NZ_CP021112.1"/>
</dbReference>
<organism evidence="1 2">
    <name type="scientific">Pseudorhodoplanes sinuspersici</name>
    <dbReference type="NCBI Taxonomy" id="1235591"/>
    <lineage>
        <taxon>Bacteria</taxon>
        <taxon>Pseudomonadati</taxon>
        <taxon>Pseudomonadota</taxon>
        <taxon>Alphaproteobacteria</taxon>
        <taxon>Hyphomicrobiales</taxon>
        <taxon>Pseudorhodoplanes</taxon>
    </lineage>
</organism>
<protein>
    <submittedName>
        <fullName evidence="1">Uncharacterized protein</fullName>
    </submittedName>
</protein>
<gene>
    <name evidence="1" type="ORF">CAK95_22740</name>
</gene>
<keyword evidence="2" id="KW-1185">Reference proteome</keyword>
<evidence type="ECO:0000313" key="2">
    <source>
        <dbReference type="Proteomes" id="UP000194137"/>
    </source>
</evidence>
<dbReference type="KEGG" id="psin:CAK95_22740"/>
<dbReference type="Proteomes" id="UP000194137">
    <property type="component" value="Chromosome"/>
</dbReference>
<sequence length="72" mass="8295">MDDVQTIHYKGRNLRLVYDDGFRVVVFHNDKEIYSTSAKFEHRDDAIRSAKDLVDVELDGRMVTPPTGDRLG</sequence>
<dbReference type="AlphaFoldDB" id="A0A1W6ZWB8"/>
<evidence type="ECO:0000313" key="1">
    <source>
        <dbReference type="EMBL" id="ARQ01606.1"/>
    </source>
</evidence>
<proteinExistence type="predicted"/>
<name>A0A1W6ZWB8_9HYPH</name>